<evidence type="ECO:0000256" key="2">
    <source>
        <dbReference type="ARBA" id="ARBA00023002"/>
    </source>
</evidence>
<keyword evidence="4" id="KW-1185">Reference proteome</keyword>
<dbReference type="STRING" id="1090615.SAMN04515671_1418"/>
<dbReference type="GO" id="GO:0016616">
    <property type="term" value="F:oxidoreductase activity, acting on the CH-OH group of donors, NAD or NADP as acceptor"/>
    <property type="evidence" value="ECO:0007669"/>
    <property type="project" value="TreeGrafter"/>
</dbReference>
<dbReference type="Pfam" id="PF13561">
    <property type="entry name" value="adh_short_C2"/>
    <property type="match status" value="1"/>
</dbReference>
<dbReference type="InterPro" id="IPR002347">
    <property type="entry name" value="SDR_fam"/>
</dbReference>
<dbReference type="PANTHER" id="PTHR42760">
    <property type="entry name" value="SHORT-CHAIN DEHYDROGENASES/REDUCTASES FAMILY MEMBER"/>
    <property type="match status" value="1"/>
</dbReference>
<evidence type="ECO:0000313" key="4">
    <source>
        <dbReference type="Proteomes" id="UP000198741"/>
    </source>
</evidence>
<dbReference type="GO" id="GO:0030497">
    <property type="term" value="P:fatty acid elongation"/>
    <property type="evidence" value="ECO:0007669"/>
    <property type="project" value="TreeGrafter"/>
</dbReference>
<dbReference type="Gene3D" id="3.40.50.720">
    <property type="entry name" value="NAD(P)-binding Rossmann-like Domain"/>
    <property type="match status" value="1"/>
</dbReference>
<reference evidence="3 4" key="1">
    <citation type="submission" date="2016-10" db="EMBL/GenBank/DDBJ databases">
        <authorList>
            <person name="de Groot N.N."/>
        </authorList>
    </citation>
    <scope>NUCLEOTIDE SEQUENCE [LARGE SCALE GENOMIC DNA]</scope>
    <source>
        <strain evidence="4">P4-7,KCTC 19426,CECT 7604</strain>
    </source>
</reference>
<dbReference type="SUPFAM" id="SSF51735">
    <property type="entry name" value="NAD(P)-binding Rossmann-fold domains"/>
    <property type="match status" value="1"/>
</dbReference>
<dbReference type="InterPro" id="IPR036291">
    <property type="entry name" value="NAD(P)-bd_dom_sf"/>
</dbReference>
<dbReference type="Proteomes" id="UP000198741">
    <property type="component" value="Chromosome I"/>
</dbReference>
<dbReference type="InterPro" id="IPR020904">
    <property type="entry name" value="Sc_DH/Rdtase_CS"/>
</dbReference>
<organism evidence="3 4">
    <name type="scientific">Nakamurella panacisegetis</name>
    <dbReference type="NCBI Taxonomy" id="1090615"/>
    <lineage>
        <taxon>Bacteria</taxon>
        <taxon>Bacillati</taxon>
        <taxon>Actinomycetota</taxon>
        <taxon>Actinomycetes</taxon>
        <taxon>Nakamurellales</taxon>
        <taxon>Nakamurellaceae</taxon>
        <taxon>Nakamurella</taxon>
    </lineage>
</organism>
<dbReference type="PANTHER" id="PTHR42760:SF40">
    <property type="entry name" value="3-OXOACYL-[ACYL-CARRIER-PROTEIN] REDUCTASE, CHLOROPLASTIC"/>
    <property type="match status" value="1"/>
</dbReference>
<keyword evidence="2" id="KW-0560">Oxidoreductase</keyword>
<sequence length="246" mass="24551">MTTPQVTVITGGGRGIGAATALRLARLGHALVINYLVDADAALAVAARARAAGAPSVVVLPGDVSDPEDAGALFARAVDTFGAVTGLVNNAGSTLHIGRLADTDPAVIRRVIDVNLTGAVFCARMAARLMTNGGCIVNVSSAAATIGSAGEYVHYAAAKAGVDALTVGLAKELAPQGIRVVGVAPGVVETEIHAAAGDPGRTARVTGRIPMGRVGRPDEIAGTIAWLFGPDADYVTGTTIRVAGGL</sequence>
<protein>
    <submittedName>
        <fullName evidence="3">Glucose 1-dehydrogenase</fullName>
    </submittedName>
</protein>
<comment type="similarity">
    <text evidence="1">Belongs to the short-chain dehydrogenases/reductases (SDR) family.</text>
</comment>
<dbReference type="RefSeq" id="WP_090475351.1">
    <property type="nucleotide sequence ID" value="NZ_LT629710.1"/>
</dbReference>
<dbReference type="CDD" id="cd05233">
    <property type="entry name" value="SDR_c"/>
    <property type="match status" value="1"/>
</dbReference>
<name>A0A1H0KT46_9ACTN</name>
<gene>
    <name evidence="3" type="ORF">SAMN04515671_1418</name>
</gene>
<dbReference type="EMBL" id="LT629710">
    <property type="protein sequence ID" value="SDO58951.1"/>
    <property type="molecule type" value="Genomic_DNA"/>
</dbReference>
<dbReference type="PRINTS" id="PR00081">
    <property type="entry name" value="GDHRDH"/>
</dbReference>
<dbReference type="PROSITE" id="PS00061">
    <property type="entry name" value="ADH_SHORT"/>
    <property type="match status" value="1"/>
</dbReference>
<accession>A0A1H0KT46</accession>
<dbReference type="AlphaFoldDB" id="A0A1H0KT46"/>
<proteinExistence type="inferred from homology"/>
<dbReference type="OrthoDB" id="20590at2"/>
<dbReference type="PRINTS" id="PR00080">
    <property type="entry name" value="SDRFAMILY"/>
</dbReference>
<dbReference type="FunFam" id="3.40.50.720:FF:000173">
    <property type="entry name" value="3-oxoacyl-[acyl-carrier protein] reductase"/>
    <property type="match status" value="1"/>
</dbReference>
<evidence type="ECO:0000313" key="3">
    <source>
        <dbReference type="EMBL" id="SDO58951.1"/>
    </source>
</evidence>
<evidence type="ECO:0000256" key="1">
    <source>
        <dbReference type="ARBA" id="ARBA00006484"/>
    </source>
</evidence>